<dbReference type="InterPro" id="IPR008979">
    <property type="entry name" value="Galactose-bd-like_sf"/>
</dbReference>
<keyword evidence="8" id="KW-0458">Lysosome</keyword>
<dbReference type="Gene3D" id="2.60.40.10">
    <property type="entry name" value="Immunoglobulins"/>
    <property type="match status" value="1"/>
</dbReference>
<dbReference type="InterPro" id="IPR013783">
    <property type="entry name" value="Ig-like_fold"/>
</dbReference>
<evidence type="ECO:0000256" key="7">
    <source>
        <dbReference type="ARBA" id="ARBA00023180"/>
    </source>
</evidence>
<dbReference type="Gene3D" id="3.20.20.80">
    <property type="entry name" value="Glycosidases"/>
    <property type="match status" value="1"/>
</dbReference>
<evidence type="ECO:0000256" key="2">
    <source>
        <dbReference type="ARBA" id="ARBA00004371"/>
    </source>
</evidence>
<feature type="non-terminal residue" evidence="12">
    <location>
        <position position="507"/>
    </location>
</feature>
<reference evidence="12" key="2">
    <citation type="submission" date="2021-04" db="EMBL/GenBank/DDBJ databases">
        <authorList>
            <person name="Gilroy R."/>
        </authorList>
    </citation>
    <scope>NUCLEOTIDE SEQUENCE</scope>
    <source>
        <strain evidence="12">MalCec1-1739</strain>
    </source>
</reference>
<evidence type="ECO:0000259" key="11">
    <source>
        <dbReference type="Pfam" id="PF22666"/>
    </source>
</evidence>
<evidence type="ECO:0000259" key="10">
    <source>
        <dbReference type="Pfam" id="PF00703"/>
    </source>
</evidence>
<comment type="caution">
    <text evidence="12">The sequence shown here is derived from an EMBL/GenBank/DDBJ whole genome shotgun (WGS) entry which is preliminary data.</text>
</comment>
<dbReference type="GO" id="GO:0005975">
    <property type="term" value="P:carbohydrate metabolic process"/>
    <property type="evidence" value="ECO:0007669"/>
    <property type="project" value="InterPro"/>
</dbReference>
<evidence type="ECO:0000256" key="9">
    <source>
        <dbReference type="ARBA" id="ARBA00023295"/>
    </source>
</evidence>
<dbReference type="InterPro" id="IPR054593">
    <property type="entry name" value="Beta-mannosidase-like_N2"/>
</dbReference>
<dbReference type="GO" id="GO:0006516">
    <property type="term" value="P:glycoprotein catabolic process"/>
    <property type="evidence" value="ECO:0007669"/>
    <property type="project" value="TreeGrafter"/>
</dbReference>
<comment type="catalytic activity">
    <reaction evidence="1">
        <text>Hydrolysis of terminal, non-reducing beta-D-mannose residues in beta-D-mannosides.</text>
        <dbReference type="EC" id="3.2.1.25"/>
    </reaction>
</comment>
<dbReference type="Proteomes" id="UP000787625">
    <property type="component" value="Unassembled WGS sequence"/>
</dbReference>
<organism evidence="12 13">
    <name type="scientific">Candidatus Avibacteroides avistercoris</name>
    <dbReference type="NCBI Taxonomy" id="2840690"/>
    <lineage>
        <taxon>Bacteria</taxon>
        <taxon>Pseudomonadati</taxon>
        <taxon>Bacteroidota</taxon>
        <taxon>Bacteroidia</taxon>
        <taxon>Bacteroidales</taxon>
        <taxon>Bacteroidaceae</taxon>
        <taxon>Bacteroidaceae incertae sedis</taxon>
        <taxon>Candidatus Avibacteroides</taxon>
    </lineage>
</organism>
<dbReference type="PANTHER" id="PTHR43730">
    <property type="entry name" value="BETA-MANNOSIDASE"/>
    <property type="match status" value="1"/>
</dbReference>
<dbReference type="EMBL" id="DWUP01000090">
    <property type="protein sequence ID" value="HJD52959.1"/>
    <property type="molecule type" value="Genomic_DNA"/>
</dbReference>
<dbReference type="FunFam" id="2.60.120.260:FF:000060">
    <property type="entry name" value="Probable beta-mannosidase"/>
    <property type="match status" value="1"/>
</dbReference>
<dbReference type="InterPro" id="IPR017853">
    <property type="entry name" value="GH"/>
</dbReference>
<keyword evidence="6 12" id="KW-0378">Hydrolase</keyword>
<keyword evidence="7" id="KW-0325">Glycoprotein</keyword>
<dbReference type="InterPro" id="IPR036156">
    <property type="entry name" value="Beta-gal/glucu_dom_sf"/>
</dbReference>
<dbReference type="InterPro" id="IPR006102">
    <property type="entry name" value="Ig-like_GH2"/>
</dbReference>
<dbReference type="SUPFAM" id="SSF49303">
    <property type="entry name" value="beta-Galactosidase/glucuronidase domain"/>
    <property type="match status" value="1"/>
</dbReference>
<dbReference type="Gene3D" id="2.60.120.260">
    <property type="entry name" value="Galactose-binding domain-like"/>
    <property type="match status" value="1"/>
</dbReference>
<keyword evidence="9" id="KW-0326">Glycosidase</keyword>
<comment type="subcellular location">
    <subcellularLocation>
        <location evidence="2">Lysosome</location>
    </subcellularLocation>
</comment>
<dbReference type="SUPFAM" id="SSF49785">
    <property type="entry name" value="Galactose-binding domain-like"/>
    <property type="match status" value="1"/>
</dbReference>
<proteinExistence type="inferred from homology"/>
<dbReference type="EC" id="3.2.1.25" evidence="4"/>
<keyword evidence="5" id="KW-0732">Signal</keyword>
<evidence type="ECO:0000256" key="6">
    <source>
        <dbReference type="ARBA" id="ARBA00022801"/>
    </source>
</evidence>
<dbReference type="AlphaFoldDB" id="A0A9D2ZUZ3"/>
<dbReference type="PANTHER" id="PTHR43730:SF1">
    <property type="entry name" value="BETA-MANNOSIDASE"/>
    <property type="match status" value="1"/>
</dbReference>
<evidence type="ECO:0000256" key="3">
    <source>
        <dbReference type="ARBA" id="ARBA00007401"/>
    </source>
</evidence>
<dbReference type="Pfam" id="PF00703">
    <property type="entry name" value="Glyco_hydro_2"/>
    <property type="match status" value="1"/>
</dbReference>
<accession>A0A9D2ZUZ3</accession>
<evidence type="ECO:0000256" key="1">
    <source>
        <dbReference type="ARBA" id="ARBA00000829"/>
    </source>
</evidence>
<sequence length="507" mass="57960">MGKTLLVLIALNILATLHLHPQAHDAFKTELLSDGWIFREDEVETTGRTATVPGTIHSDLLKHGLIPNPYVGLNEYDIKWIEDKNWVYETTFTVNATDLDHYSDIDLVAEGIDTFAEILINGVSVGKTSNMFIGITLPIREYVHAGDNRLTIRFASPIKAVMPDFTDQGINYPADNDKDERHLSVYARKAPYHYGWDWGPRMVTCGIWRPIKLHYYNNIRIDDTFTTTDSCGAGLALLTNHTTIINNSIKAIDATMTVTYSHEGQEVSHTSSDVTLHNGVNHFKNTISISSPQLWMPNGWGKANLYDVVTTLTDHDGRVLARDTYKHGIRQIRLVSHPDSLGRCFYFEVNGLPIFAKGTNYIPQDLTLPDVTKQDYEKMFDAMCESNMNMVRVWGGGTYEDDYFYDLADERGIMVWQDFMFACSTYPATDDFLTNVKAEADYNIKRLRHHPSLVLWCGNNEIAEGIKYWGWSSRYDARTFEKMRKDYDRIFKVLLPMCVLNNDKDRQ</sequence>
<evidence type="ECO:0000256" key="8">
    <source>
        <dbReference type="ARBA" id="ARBA00023228"/>
    </source>
</evidence>
<dbReference type="GO" id="GO:0005764">
    <property type="term" value="C:lysosome"/>
    <property type="evidence" value="ECO:0007669"/>
    <property type="project" value="UniProtKB-SubCell"/>
</dbReference>
<comment type="similarity">
    <text evidence="3">Belongs to the glycosyl hydrolase 2 family.</text>
</comment>
<name>A0A9D2ZUZ3_9BACT</name>
<gene>
    <name evidence="12" type="ORF">IAA93_04445</name>
</gene>
<evidence type="ECO:0000256" key="4">
    <source>
        <dbReference type="ARBA" id="ARBA00012754"/>
    </source>
</evidence>
<dbReference type="Pfam" id="PF22666">
    <property type="entry name" value="Glyco_hydro_2_N2"/>
    <property type="match status" value="1"/>
</dbReference>
<evidence type="ECO:0000313" key="12">
    <source>
        <dbReference type="EMBL" id="HJD52959.1"/>
    </source>
</evidence>
<feature type="domain" description="Beta-mannosidase-like galactose-binding" evidence="11">
    <location>
        <begin position="36"/>
        <end position="209"/>
    </location>
</feature>
<dbReference type="SUPFAM" id="SSF51445">
    <property type="entry name" value="(Trans)glycosidases"/>
    <property type="match status" value="1"/>
</dbReference>
<feature type="domain" description="Glycoside hydrolase family 2 immunoglobulin-like beta-sandwich" evidence="10">
    <location>
        <begin position="220"/>
        <end position="330"/>
    </location>
</feature>
<dbReference type="InterPro" id="IPR050887">
    <property type="entry name" value="Beta-mannosidase_GH2"/>
</dbReference>
<evidence type="ECO:0000313" key="13">
    <source>
        <dbReference type="Proteomes" id="UP000787625"/>
    </source>
</evidence>
<reference evidence="12" key="1">
    <citation type="journal article" date="2021" name="PeerJ">
        <title>Extensive microbial diversity within the chicken gut microbiome revealed by metagenomics and culture.</title>
        <authorList>
            <person name="Gilroy R."/>
            <person name="Ravi A."/>
            <person name="Getino M."/>
            <person name="Pursley I."/>
            <person name="Horton D.L."/>
            <person name="Alikhan N.F."/>
            <person name="Baker D."/>
            <person name="Gharbi K."/>
            <person name="Hall N."/>
            <person name="Watson M."/>
            <person name="Adriaenssens E.M."/>
            <person name="Foster-Nyarko E."/>
            <person name="Jarju S."/>
            <person name="Secka A."/>
            <person name="Antonio M."/>
            <person name="Oren A."/>
            <person name="Chaudhuri R.R."/>
            <person name="La Ragione R."/>
            <person name="Hildebrand F."/>
            <person name="Pallen M.J."/>
        </authorList>
    </citation>
    <scope>NUCLEOTIDE SEQUENCE</scope>
    <source>
        <strain evidence="12">MalCec1-1739</strain>
    </source>
</reference>
<protein>
    <recommendedName>
        <fullName evidence="4">beta-mannosidase</fullName>
        <ecNumber evidence="4">3.2.1.25</ecNumber>
    </recommendedName>
</protein>
<dbReference type="GO" id="GO:0004567">
    <property type="term" value="F:beta-mannosidase activity"/>
    <property type="evidence" value="ECO:0007669"/>
    <property type="project" value="UniProtKB-EC"/>
</dbReference>
<evidence type="ECO:0000256" key="5">
    <source>
        <dbReference type="ARBA" id="ARBA00022729"/>
    </source>
</evidence>